<sequence>MAKKKNADVWAEAKKHCRINSADIQMAKELGMSPKSLIKNIPSKSQKWKAPVKVWISELYEEKFGRIIEGKTARIDSSEKSVNRKKIDASINDEELPF</sequence>
<dbReference type="EMBL" id="FMAU01000003">
    <property type="protein sequence ID" value="SCC16385.1"/>
    <property type="molecule type" value="Genomic_DNA"/>
</dbReference>
<name>A0A0V8HHB9_9BACI</name>
<keyword evidence="2" id="KW-1185">Reference proteome</keyword>
<dbReference type="Proteomes" id="UP000181997">
    <property type="component" value="Unassembled WGS sequence"/>
</dbReference>
<protein>
    <submittedName>
        <fullName evidence="1">Uncharacterized protein</fullName>
    </submittedName>
</protein>
<dbReference type="AlphaFoldDB" id="A0A0V8HHB9"/>
<organism evidence="1 2">
    <name type="scientific">[Bacillus] enclensis</name>
    <dbReference type="NCBI Taxonomy" id="1402860"/>
    <lineage>
        <taxon>Bacteria</taxon>
        <taxon>Bacillati</taxon>
        <taxon>Bacillota</taxon>
        <taxon>Bacilli</taxon>
        <taxon>Bacillales</taxon>
        <taxon>Bacillaceae</taxon>
        <taxon>Rossellomorea</taxon>
    </lineage>
</organism>
<gene>
    <name evidence="1" type="ORF">GA0061094_2817</name>
</gene>
<proteinExistence type="predicted"/>
<dbReference type="RefSeq" id="WP_058298913.1">
    <property type="nucleotide sequence ID" value="NZ_FMAU01000003.1"/>
</dbReference>
<dbReference type="OrthoDB" id="49627at2"/>
<evidence type="ECO:0000313" key="2">
    <source>
        <dbReference type="Proteomes" id="UP000181997"/>
    </source>
</evidence>
<accession>A0A0V8HHB9</accession>
<evidence type="ECO:0000313" key="1">
    <source>
        <dbReference type="EMBL" id="SCC16385.1"/>
    </source>
</evidence>
<reference evidence="2" key="1">
    <citation type="submission" date="2016-08" db="EMBL/GenBank/DDBJ databases">
        <authorList>
            <person name="Varghese N."/>
            <person name="Submissions Spin"/>
        </authorList>
    </citation>
    <scope>NUCLEOTIDE SEQUENCE [LARGE SCALE GENOMIC DNA]</scope>
    <source>
        <strain evidence="2">SGD-1123</strain>
    </source>
</reference>